<dbReference type="RefSeq" id="WP_088428755.1">
    <property type="nucleotide sequence ID" value="NZ_CP021983.2"/>
</dbReference>
<name>A0A1Z3HFL0_9CYAN</name>
<organism evidence="1 2">
    <name type="scientific">Halomicronema hongdechloris C2206</name>
    <dbReference type="NCBI Taxonomy" id="1641165"/>
    <lineage>
        <taxon>Bacteria</taxon>
        <taxon>Bacillati</taxon>
        <taxon>Cyanobacteriota</taxon>
        <taxon>Cyanophyceae</taxon>
        <taxon>Nodosilineales</taxon>
        <taxon>Nodosilineaceae</taxon>
        <taxon>Halomicronema</taxon>
    </lineage>
</organism>
<evidence type="ECO:0000313" key="2">
    <source>
        <dbReference type="Proteomes" id="UP000191901"/>
    </source>
</evidence>
<dbReference type="InterPro" id="IPR025132">
    <property type="entry name" value="DUF4058"/>
</dbReference>
<evidence type="ECO:0008006" key="3">
    <source>
        <dbReference type="Google" id="ProtNLM"/>
    </source>
</evidence>
<dbReference type="OrthoDB" id="517639at2"/>
<dbReference type="AlphaFoldDB" id="A0A1Z3HFL0"/>
<protein>
    <recommendedName>
        <fullName evidence="3">DUF4058 domain-containing protein</fullName>
    </recommendedName>
</protein>
<proteinExistence type="predicted"/>
<evidence type="ECO:0000313" key="1">
    <source>
        <dbReference type="EMBL" id="ASC69075.1"/>
    </source>
</evidence>
<reference evidence="1 2" key="1">
    <citation type="journal article" date="2016" name="Biochim. Biophys. Acta">
        <title>Characterization of red-shifted phycobilisomes isolated from the chlorophyll f-containing cyanobacterium Halomicronema hongdechloris.</title>
        <authorList>
            <person name="Li Y."/>
            <person name="Lin Y."/>
            <person name="Garvey C.J."/>
            <person name="Birch D."/>
            <person name="Corkery R.W."/>
            <person name="Loughlin P.C."/>
            <person name="Scheer H."/>
            <person name="Willows R.D."/>
            <person name="Chen M."/>
        </authorList>
    </citation>
    <scope>NUCLEOTIDE SEQUENCE [LARGE SCALE GENOMIC DNA]</scope>
    <source>
        <strain evidence="1 2">C2206</strain>
    </source>
</reference>
<gene>
    <name evidence="1" type="ORF">XM38_000010</name>
</gene>
<dbReference type="Proteomes" id="UP000191901">
    <property type="component" value="Chromosome"/>
</dbReference>
<accession>A0A1Z3HFL0</accession>
<sequence>MPNPFPGMNPYLEQPDYWSDFHNQLVAAIARRLVPQLLPKYRVVTDKWVYTVTDALTVAMGRPDVSIQQRQTNPTPIATTPKATGHPVKVRVPVPMEMQQSYLEVKDAATQIVVTVLEVLSPANKRGEGRSKYMAKRQQILGSQTHLVEIDLLRAGQPFLMEPDVAQSHYRILVSRAPQRPLADLYAFNVSDVIPAVPLPLGPEDEDVLLNVQSLLSELYEQLGYDYFIDYEQAPPMPWLAAELQPYLSKES</sequence>
<dbReference type="KEGG" id="hhg:XM38_000010"/>
<dbReference type="Pfam" id="PF13267">
    <property type="entry name" value="DUF4058"/>
    <property type="match status" value="1"/>
</dbReference>
<keyword evidence="2" id="KW-1185">Reference proteome</keyword>
<dbReference type="STRING" id="1641165.XM38_11200"/>
<dbReference type="EMBL" id="CP021983">
    <property type="protein sequence ID" value="ASC69075.1"/>
    <property type="molecule type" value="Genomic_DNA"/>
</dbReference>